<name>A0A087W1B6_ECHMU</name>
<evidence type="ECO:0000313" key="3">
    <source>
        <dbReference type="Proteomes" id="UP000017246"/>
    </source>
</evidence>
<evidence type="ECO:0000256" key="1">
    <source>
        <dbReference type="SAM" id="MobiDB-lite"/>
    </source>
</evidence>
<protein>
    <submittedName>
        <fullName evidence="2">Hypothetical transcript</fullName>
    </submittedName>
</protein>
<dbReference type="Proteomes" id="UP000017246">
    <property type="component" value="Unassembled WGS sequence"/>
</dbReference>
<feature type="region of interest" description="Disordered" evidence="1">
    <location>
        <begin position="17"/>
        <end position="74"/>
    </location>
</feature>
<reference evidence="2" key="1">
    <citation type="journal article" date="2013" name="Nature">
        <title>The genomes of four tapeworm species reveal adaptations to parasitism.</title>
        <authorList>
            <person name="Tsai I.J."/>
            <person name="Zarowiecki M."/>
            <person name="Holroyd N."/>
            <person name="Garciarrubio A."/>
            <person name="Sanchez-Flores A."/>
            <person name="Brooks K.L."/>
            <person name="Tracey A."/>
            <person name="Bobes R.J."/>
            <person name="Fragoso G."/>
            <person name="Sciutto E."/>
            <person name="Aslett M."/>
            <person name="Beasley H."/>
            <person name="Bennett H.M."/>
            <person name="Cai J."/>
            <person name="Camicia F."/>
            <person name="Clark R."/>
            <person name="Cucher M."/>
            <person name="De Silva N."/>
            <person name="Day T.A."/>
            <person name="Deplazes P."/>
            <person name="Estrada K."/>
            <person name="Fernandez C."/>
            <person name="Holland P.W."/>
            <person name="Hou J."/>
            <person name="Hu S."/>
            <person name="Huckvale T."/>
            <person name="Hung S.S."/>
            <person name="Kamenetzky L."/>
            <person name="Keane J.A."/>
            <person name="Kiss F."/>
            <person name="Koziol U."/>
            <person name="Lambert O."/>
            <person name="Liu K."/>
            <person name="Luo X."/>
            <person name="Luo Y."/>
            <person name="Macchiaroli N."/>
            <person name="Nichol S."/>
            <person name="Paps J."/>
            <person name="Parkinson J."/>
            <person name="Pouchkina-Stantcheva N."/>
            <person name="Riddiford N."/>
            <person name="Rosenzvit M."/>
            <person name="Salinas G."/>
            <person name="Wasmuth J.D."/>
            <person name="Zamanian M."/>
            <person name="Zheng Y."/>
            <person name="Cai X."/>
            <person name="Soberon X."/>
            <person name="Olson P.D."/>
            <person name="Laclette J.P."/>
            <person name="Brehm K."/>
            <person name="Berriman M."/>
            <person name="Garciarrubio A."/>
            <person name="Bobes R.J."/>
            <person name="Fragoso G."/>
            <person name="Sanchez-Flores A."/>
            <person name="Estrada K."/>
            <person name="Cevallos M.A."/>
            <person name="Morett E."/>
            <person name="Gonzalez V."/>
            <person name="Portillo T."/>
            <person name="Ochoa-Leyva A."/>
            <person name="Jose M.V."/>
            <person name="Sciutto E."/>
            <person name="Landa A."/>
            <person name="Jimenez L."/>
            <person name="Valdes V."/>
            <person name="Carrero J.C."/>
            <person name="Larralde C."/>
            <person name="Morales-Montor J."/>
            <person name="Limon-Lason J."/>
            <person name="Soberon X."/>
            <person name="Laclette J.P."/>
        </authorList>
    </citation>
    <scope>NUCLEOTIDE SEQUENCE [LARGE SCALE GENOMIC DNA]</scope>
</reference>
<dbReference type="EMBL" id="LN902844">
    <property type="protein sequence ID" value="CDI98243.1"/>
    <property type="molecule type" value="Genomic_DNA"/>
</dbReference>
<accession>A0A087W1B6</accession>
<sequence>MKGALAKHHSVMLGNALNKSNKDLPNLLTSSGGVQAESLQRYSAQTVAEVKEKSVDHRHETPKNSSSIGTEPRSCTKPCLTAGDFTFTPSMSYGEKLLLQKSRPDELFPKVKPESQIECDATDELIESPKETKEDWKMQDEPDLETLYRLSQISGGQIFSSCTSDSSCLPVAQPFHGANELTEDKILQNTKQTSAKEDQSPFDVGNDEWCLADVEEEIDAQRTLDVIREYLRDLPETEGDGDSDKNSGYNVKSGGACYSRKS</sequence>
<feature type="compositionally biased region" description="Basic and acidic residues" evidence="1">
    <location>
        <begin position="49"/>
        <end position="62"/>
    </location>
</feature>
<proteinExistence type="predicted"/>
<gene>
    <name evidence="2" type="ORF">EmuJ_000208420</name>
</gene>
<evidence type="ECO:0000313" key="2">
    <source>
        <dbReference type="EMBL" id="CDI98243.1"/>
    </source>
</evidence>
<dbReference type="AlphaFoldDB" id="A0A087W1B6"/>
<organism evidence="2 3">
    <name type="scientific">Echinococcus multilocularis</name>
    <name type="common">Fox tapeworm</name>
    <dbReference type="NCBI Taxonomy" id="6211"/>
    <lineage>
        <taxon>Eukaryota</taxon>
        <taxon>Metazoa</taxon>
        <taxon>Spiralia</taxon>
        <taxon>Lophotrochozoa</taxon>
        <taxon>Platyhelminthes</taxon>
        <taxon>Cestoda</taxon>
        <taxon>Eucestoda</taxon>
        <taxon>Cyclophyllidea</taxon>
        <taxon>Taeniidae</taxon>
        <taxon>Echinococcus</taxon>
    </lineage>
</organism>
<keyword evidence="3" id="KW-1185">Reference proteome</keyword>
<feature type="region of interest" description="Disordered" evidence="1">
    <location>
        <begin position="234"/>
        <end position="262"/>
    </location>
</feature>
<feature type="compositionally biased region" description="Polar residues" evidence="1">
    <location>
        <begin position="27"/>
        <end position="46"/>
    </location>
</feature>
<reference evidence="2" key="2">
    <citation type="submission" date="2015-11" db="EMBL/GenBank/DDBJ databases">
        <authorList>
            <person name="Zhang Y."/>
            <person name="Guo Z."/>
        </authorList>
    </citation>
    <scope>NUCLEOTIDE SEQUENCE</scope>
</reference>